<sequence>MSKEDVLRVADLPQNSPTQFKLRPPAPDLSRIAADLDLLGLRKLEFSGEIAAQGHKDWRLTAKLGATVVQPCIATLEPVTTRIDTPVRRMFLTDWQEPDASEVEMPEDDETEPLPAELDLQRIMIESLALALPLYPRSKGAETGEMVFTEPGKAPLTDADVKPFSGLAELRDALKKDQ</sequence>
<dbReference type="RefSeq" id="WP_249707578.1">
    <property type="nucleotide sequence ID" value="NZ_JAMFMB010000005.1"/>
</dbReference>
<name>A0ABT0PZF8_9RHOB</name>
<keyword evidence="2" id="KW-1185">Reference proteome</keyword>
<dbReference type="Proteomes" id="UP001203880">
    <property type="component" value="Unassembled WGS sequence"/>
</dbReference>
<gene>
    <name evidence="1" type="ORF">M3P21_05610</name>
</gene>
<dbReference type="Pfam" id="PF02620">
    <property type="entry name" value="YceD"/>
    <property type="match status" value="1"/>
</dbReference>
<dbReference type="InterPro" id="IPR003772">
    <property type="entry name" value="YceD"/>
</dbReference>
<evidence type="ECO:0000313" key="2">
    <source>
        <dbReference type="Proteomes" id="UP001203880"/>
    </source>
</evidence>
<accession>A0ABT0PZF8</accession>
<comment type="caution">
    <text evidence="1">The sequence shown here is derived from an EMBL/GenBank/DDBJ whole genome shotgun (WGS) entry which is preliminary data.</text>
</comment>
<reference evidence="1" key="1">
    <citation type="submission" date="2022-05" db="EMBL/GenBank/DDBJ databases">
        <authorList>
            <person name="Park J.-S."/>
        </authorList>
    </citation>
    <scope>NUCLEOTIDE SEQUENCE</scope>
    <source>
        <strain evidence="1">2012CJ41-6</strain>
    </source>
</reference>
<proteinExistence type="predicted"/>
<dbReference type="EMBL" id="JAMFMB010000005">
    <property type="protein sequence ID" value="MCL6283006.1"/>
    <property type="molecule type" value="Genomic_DNA"/>
</dbReference>
<organism evidence="1 2">
    <name type="scientific">Ruegeria spongiae</name>
    <dbReference type="NCBI Taxonomy" id="2942209"/>
    <lineage>
        <taxon>Bacteria</taxon>
        <taxon>Pseudomonadati</taxon>
        <taxon>Pseudomonadota</taxon>
        <taxon>Alphaproteobacteria</taxon>
        <taxon>Rhodobacterales</taxon>
        <taxon>Roseobacteraceae</taxon>
        <taxon>Ruegeria</taxon>
    </lineage>
</organism>
<evidence type="ECO:0000313" key="1">
    <source>
        <dbReference type="EMBL" id="MCL6283006.1"/>
    </source>
</evidence>
<protein>
    <submittedName>
        <fullName evidence="1">DUF177 domain-containing protein</fullName>
    </submittedName>
</protein>